<dbReference type="AlphaFoldDB" id="A0A074L6W2"/>
<dbReference type="Gene3D" id="2.60.40.1120">
    <property type="entry name" value="Carboxypeptidase-like, regulatory domain"/>
    <property type="match status" value="1"/>
</dbReference>
<dbReference type="Pfam" id="PF13715">
    <property type="entry name" value="CarbopepD_reg_2"/>
    <property type="match status" value="1"/>
</dbReference>
<dbReference type="PROSITE" id="PS52016">
    <property type="entry name" value="TONB_DEPENDENT_REC_3"/>
    <property type="match status" value="1"/>
</dbReference>
<evidence type="ECO:0000256" key="1">
    <source>
        <dbReference type="ARBA" id="ARBA00004571"/>
    </source>
</evidence>
<dbReference type="InterPro" id="IPR012910">
    <property type="entry name" value="Plug_dom"/>
</dbReference>
<dbReference type="InterPro" id="IPR023996">
    <property type="entry name" value="TonB-dep_OMP_SusC/RagA"/>
</dbReference>
<keyword evidence="10" id="KW-0176">Collagen</keyword>
<dbReference type="Proteomes" id="UP000027821">
    <property type="component" value="Unassembled WGS sequence"/>
</dbReference>
<organism evidence="10 11">
    <name type="scientific">Anditalea andensis</name>
    <dbReference type="NCBI Taxonomy" id="1048983"/>
    <lineage>
        <taxon>Bacteria</taxon>
        <taxon>Pseudomonadati</taxon>
        <taxon>Bacteroidota</taxon>
        <taxon>Cytophagia</taxon>
        <taxon>Cytophagales</taxon>
        <taxon>Cytophagaceae</taxon>
        <taxon>Anditalea</taxon>
    </lineage>
</organism>
<dbReference type="NCBIfam" id="TIGR04057">
    <property type="entry name" value="SusC_RagA_signa"/>
    <property type="match status" value="1"/>
</dbReference>
<reference evidence="10 11" key="1">
    <citation type="submission" date="2014-04" db="EMBL/GenBank/DDBJ databases">
        <title>Characterization and application of a salt tolerant electro-active bacterium.</title>
        <authorList>
            <person name="Yang L."/>
            <person name="Wei S."/>
            <person name="Tay Q.X.M."/>
        </authorList>
    </citation>
    <scope>NUCLEOTIDE SEQUENCE [LARGE SCALE GENOMIC DNA]</scope>
    <source>
        <strain evidence="10 11">LY1</strain>
    </source>
</reference>
<dbReference type="FunFam" id="2.170.130.10:FF:000008">
    <property type="entry name" value="SusC/RagA family TonB-linked outer membrane protein"/>
    <property type="match status" value="1"/>
</dbReference>
<feature type="chain" id="PRO_5001695774" evidence="8">
    <location>
        <begin position="39"/>
        <end position="1050"/>
    </location>
</feature>
<keyword evidence="6 7" id="KW-0998">Cell outer membrane</keyword>
<dbReference type="RefSeq" id="WP_051719726.1">
    <property type="nucleotide sequence ID" value="NZ_JMIH01000010.1"/>
</dbReference>
<protein>
    <submittedName>
        <fullName evidence="10">Collagen-binding protein</fullName>
    </submittedName>
</protein>
<dbReference type="STRING" id="1048983.EL17_00245"/>
<dbReference type="InterPro" id="IPR023997">
    <property type="entry name" value="TonB-dep_OMP_SusC/RagA_CS"/>
</dbReference>
<name>A0A074L6W2_9BACT</name>
<evidence type="ECO:0000256" key="8">
    <source>
        <dbReference type="SAM" id="SignalP"/>
    </source>
</evidence>
<proteinExistence type="inferred from homology"/>
<accession>A0A074L6W2</accession>
<keyword evidence="8" id="KW-0732">Signal</keyword>
<feature type="domain" description="TonB-dependent receptor plug" evidence="9">
    <location>
        <begin position="155"/>
        <end position="260"/>
    </location>
</feature>
<keyword evidence="5 7" id="KW-0472">Membrane</keyword>
<evidence type="ECO:0000256" key="6">
    <source>
        <dbReference type="ARBA" id="ARBA00023237"/>
    </source>
</evidence>
<dbReference type="Gene3D" id="2.170.130.10">
    <property type="entry name" value="TonB-dependent receptor, plug domain"/>
    <property type="match status" value="1"/>
</dbReference>
<comment type="subcellular location">
    <subcellularLocation>
        <location evidence="1 7">Cell outer membrane</location>
        <topology evidence="1 7">Multi-pass membrane protein</topology>
    </subcellularLocation>
</comment>
<dbReference type="Gene3D" id="2.40.170.20">
    <property type="entry name" value="TonB-dependent receptor, beta-barrel domain"/>
    <property type="match status" value="1"/>
</dbReference>
<feature type="signal peptide" evidence="8">
    <location>
        <begin position="1"/>
        <end position="38"/>
    </location>
</feature>
<gene>
    <name evidence="10" type="ORF">EL17_00245</name>
</gene>
<dbReference type="InterPro" id="IPR037066">
    <property type="entry name" value="Plug_dom_sf"/>
</dbReference>
<dbReference type="SUPFAM" id="SSF56935">
    <property type="entry name" value="Porins"/>
    <property type="match status" value="1"/>
</dbReference>
<dbReference type="FunFam" id="2.60.40.1120:FF:000003">
    <property type="entry name" value="Outer membrane protein Omp121"/>
    <property type="match status" value="1"/>
</dbReference>
<dbReference type="SUPFAM" id="SSF49464">
    <property type="entry name" value="Carboxypeptidase regulatory domain-like"/>
    <property type="match status" value="1"/>
</dbReference>
<keyword evidence="11" id="KW-1185">Reference proteome</keyword>
<dbReference type="NCBIfam" id="TIGR04056">
    <property type="entry name" value="OMP_RagA_SusC"/>
    <property type="match status" value="1"/>
</dbReference>
<dbReference type="GO" id="GO:0009279">
    <property type="term" value="C:cell outer membrane"/>
    <property type="evidence" value="ECO:0007669"/>
    <property type="project" value="UniProtKB-SubCell"/>
</dbReference>
<dbReference type="InterPro" id="IPR008969">
    <property type="entry name" value="CarboxyPept-like_regulatory"/>
</dbReference>
<evidence type="ECO:0000256" key="3">
    <source>
        <dbReference type="ARBA" id="ARBA00022452"/>
    </source>
</evidence>
<dbReference type="InterPro" id="IPR039426">
    <property type="entry name" value="TonB-dep_rcpt-like"/>
</dbReference>
<evidence type="ECO:0000256" key="2">
    <source>
        <dbReference type="ARBA" id="ARBA00022448"/>
    </source>
</evidence>
<dbReference type="EMBL" id="JMIH01000010">
    <property type="protein sequence ID" value="KEO75558.1"/>
    <property type="molecule type" value="Genomic_DNA"/>
</dbReference>
<evidence type="ECO:0000256" key="5">
    <source>
        <dbReference type="ARBA" id="ARBA00023136"/>
    </source>
</evidence>
<dbReference type="InterPro" id="IPR036942">
    <property type="entry name" value="Beta-barrel_TonB_sf"/>
</dbReference>
<keyword evidence="4 7" id="KW-0812">Transmembrane</keyword>
<evidence type="ECO:0000256" key="4">
    <source>
        <dbReference type="ARBA" id="ARBA00022692"/>
    </source>
</evidence>
<dbReference type="eggNOG" id="COG1629">
    <property type="taxonomic scope" value="Bacteria"/>
</dbReference>
<dbReference type="Pfam" id="PF07715">
    <property type="entry name" value="Plug"/>
    <property type="match status" value="1"/>
</dbReference>
<evidence type="ECO:0000256" key="7">
    <source>
        <dbReference type="PROSITE-ProRule" id="PRU01360"/>
    </source>
</evidence>
<keyword evidence="3 7" id="KW-1134">Transmembrane beta strand</keyword>
<sequence>MKTQIPKSLKFKGKSVGWMFRCALLCSMSASTAGVAHAYDFRAKETFKTTLESKERTRSLDEIVITGTVRDDNGETLPGVSIMVKGTAIGTVTDIDGRFSLEVPSAESILVFSFVGMETQEVQVGARTTVNVELNAGTRSLDEVVVVGYGSQRRSDLTGSVGVVGSEDLLREPVGNVLQGLKGKVAGVNVNLNSGSPTSSPRVIIRGLGTVNASSDPLYVVDGVVMEDIRFMNPNDIESLEVLKDASATAIYGSRGANGVIMVTTKRGSKTDGIVVGYEGFVNIGVLPRKMDMMNSEEYLEVVERGFNNHSKYSSSTPPVFSREDPRLFDANGNPLYDTDWQDEATRTAVSHNHQISIQQGGERSSVGAFFNYSRMEGIMLNSWMERINGKIAYDASPKSWLSMGVNLMVNHTTENEVEEGGGGQVPRRTMLEMPPIFPVKFPDGSWSNSAMISDPYNIEPMANPVHVLQTQERLRNRTQIFGNTHLTFHLAPGLDLRTQFGFDVHERKFQDYGPTDLINISAPLGYASINNQRSTYWQEETYLTYNKEIGDHRINAVLGLSWQGRTFEGNFVEARGFSDNFFRYNRIQAASQPEAPQSQWNNWTMNSYFLRGSYTLKDRYLMTLTGRIDGSSRFGDNNKYGVFPSAGLGWIISNEPFMAGASGLDELKFRSSFGITGNTEIPMYQSLGTVSSGTVLINGSRASHSFVNRLPNPDLSWEKTNQFDVGFDMGLFNRRLTLAFDYYYKLTTDLLLDRPVPFSTGFSAVRDNIGSISNQGVEMLLTGYIISRPEFSWESTLNFNYNVNRIESLGENNEDIFPGPNWVSGSQTILRVGEPLSSFWGFERLGTWGTDEAAEAAAAGRVPGEAKRSANPTIIGNGLPKWNGALINNVRYKNWDFSLEMQFVWGVDVLQQFLHSVEDRTGIANTLRTSLYDSWTETNQNTNVQQIRNAAYSGQNSEIDDHWVADGSYIRGNLISLGYTFDRELISRLNINNLRVYTSVQNAFLISSSEFKGFDPESSSWGGNQWGQNIFFFQYPRPRTFTLGVSVQF</sequence>
<comment type="similarity">
    <text evidence="7">Belongs to the TonB-dependent receptor family.</text>
</comment>
<comment type="caution">
    <text evidence="10">The sequence shown here is derived from an EMBL/GenBank/DDBJ whole genome shotgun (WGS) entry which is preliminary data.</text>
</comment>
<evidence type="ECO:0000313" key="11">
    <source>
        <dbReference type="Proteomes" id="UP000027821"/>
    </source>
</evidence>
<evidence type="ECO:0000313" key="10">
    <source>
        <dbReference type="EMBL" id="KEO75558.1"/>
    </source>
</evidence>
<evidence type="ECO:0000259" key="9">
    <source>
        <dbReference type="Pfam" id="PF07715"/>
    </source>
</evidence>
<keyword evidence="2 7" id="KW-0813">Transport</keyword>